<name>A0ABD0YQW5_9HEMI</name>
<dbReference type="GO" id="GO:0046872">
    <property type="term" value="F:metal ion binding"/>
    <property type="evidence" value="ECO:0007669"/>
    <property type="project" value="UniProtKB-KW"/>
</dbReference>
<comment type="cofactor">
    <cofactor evidence="1">
        <name>Fe(2+)</name>
        <dbReference type="ChEBI" id="CHEBI:29033"/>
    </cofactor>
</comment>
<comment type="subcellular location">
    <subcellularLocation>
        <location evidence="2">Nucleus</location>
    </subcellularLocation>
</comment>
<evidence type="ECO:0000256" key="1">
    <source>
        <dbReference type="ARBA" id="ARBA00001954"/>
    </source>
</evidence>
<evidence type="ECO:0000256" key="8">
    <source>
        <dbReference type="ARBA" id="ARBA00023015"/>
    </source>
</evidence>
<keyword evidence="15" id="KW-1185">Reference proteome</keyword>
<evidence type="ECO:0000256" key="10">
    <source>
        <dbReference type="ARBA" id="ARBA00023242"/>
    </source>
</evidence>
<dbReference type="InterPro" id="IPR003347">
    <property type="entry name" value="JmjC_dom"/>
</dbReference>
<dbReference type="Gene3D" id="1.20.1280.270">
    <property type="match status" value="1"/>
</dbReference>
<dbReference type="GO" id="GO:0051213">
    <property type="term" value="F:dioxygenase activity"/>
    <property type="evidence" value="ECO:0007669"/>
    <property type="project" value="UniProtKB-KW"/>
</dbReference>
<keyword evidence="3" id="KW-0479">Metal-binding</keyword>
<dbReference type="PROSITE" id="PS51184">
    <property type="entry name" value="JMJC"/>
    <property type="match status" value="1"/>
</dbReference>
<evidence type="ECO:0000256" key="6">
    <source>
        <dbReference type="ARBA" id="ARBA00023002"/>
    </source>
</evidence>
<proteinExistence type="inferred from homology"/>
<dbReference type="PANTHER" id="PTHR12480">
    <property type="entry name" value="ARGININE DEMETHYLASE AND LYSYL-HYDROXYLASE JMJD"/>
    <property type="match status" value="1"/>
</dbReference>
<dbReference type="InterPro" id="IPR050910">
    <property type="entry name" value="JMJD6_ArgDemeth/LysHydrox"/>
</dbReference>
<sequence>LNESWTWSVIGYANHFDSYKDVKDTLERVDVKNMSVDEFIENFEKPSKPVVITGIQENWSANHKWTLHRLKKKYRNQKFKCGEDNQGYSVKIKMKYFVDYMAKTFDDSPLYIFDSGFGEDRRRCKLLEDYEVPVYFHDDLFHLCGENRRPPYRWFVMGPARSGTGIHIDPLGTSAWNALVSGHKRWCLFPTHTPKELLKVTTTEGGKQRDEAITWFTLIYPKTQLNSWPHDCKPVEILQKPGETVFVPGGWWHVVLNLDTTIAVTQNFCSRTNFPVVWHKTLRGRPKLARKWYRALKIEEPSLAMIADSVDVQLSTGVASDSSSSCSSSSTSSTFESETDSGQESLTPHKRRCVLYFKI</sequence>
<evidence type="ECO:0000256" key="4">
    <source>
        <dbReference type="ARBA" id="ARBA00022853"/>
    </source>
</evidence>
<dbReference type="FunFam" id="1.20.1280.270:FF:000001">
    <property type="entry name" value="Bifunctional arginine demethylase and lysyl-hydroxylase JMJD6"/>
    <property type="match status" value="1"/>
</dbReference>
<evidence type="ECO:0000259" key="13">
    <source>
        <dbReference type="PROSITE" id="PS51184"/>
    </source>
</evidence>
<feature type="domain" description="JmjC" evidence="13">
    <location>
        <begin position="121"/>
        <end position="285"/>
    </location>
</feature>
<dbReference type="SMART" id="SM00558">
    <property type="entry name" value="JmjC"/>
    <property type="match status" value="1"/>
</dbReference>
<evidence type="ECO:0000256" key="5">
    <source>
        <dbReference type="ARBA" id="ARBA00022964"/>
    </source>
</evidence>
<dbReference type="SUPFAM" id="SSF51197">
    <property type="entry name" value="Clavaminate synthase-like"/>
    <property type="match status" value="1"/>
</dbReference>
<organism evidence="14 15">
    <name type="scientific">Ranatra chinensis</name>
    <dbReference type="NCBI Taxonomy" id="642074"/>
    <lineage>
        <taxon>Eukaryota</taxon>
        <taxon>Metazoa</taxon>
        <taxon>Ecdysozoa</taxon>
        <taxon>Arthropoda</taxon>
        <taxon>Hexapoda</taxon>
        <taxon>Insecta</taxon>
        <taxon>Pterygota</taxon>
        <taxon>Neoptera</taxon>
        <taxon>Paraneoptera</taxon>
        <taxon>Hemiptera</taxon>
        <taxon>Heteroptera</taxon>
        <taxon>Panheteroptera</taxon>
        <taxon>Nepomorpha</taxon>
        <taxon>Nepidae</taxon>
        <taxon>Ranatrinae</taxon>
        <taxon>Ranatra</taxon>
    </lineage>
</organism>
<comment type="similarity">
    <text evidence="11">Belongs to the JMJD6 family.</text>
</comment>
<dbReference type="EMBL" id="JBFDAA010000008">
    <property type="protein sequence ID" value="KAL1129687.1"/>
    <property type="molecule type" value="Genomic_DNA"/>
</dbReference>
<dbReference type="Gene3D" id="2.60.120.650">
    <property type="entry name" value="Cupin"/>
    <property type="match status" value="1"/>
</dbReference>
<dbReference type="GO" id="GO:0006325">
    <property type="term" value="P:chromatin organization"/>
    <property type="evidence" value="ECO:0007669"/>
    <property type="project" value="UniProtKB-KW"/>
</dbReference>
<reference evidence="14 15" key="1">
    <citation type="submission" date="2024-07" db="EMBL/GenBank/DDBJ databases">
        <title>Chromosome-level genome assembly of the water stick insect Ranatra chinensis (Heteroptera: Nepidae).</title>
        <authorList>
            <person name="Liu X."/>
        </authorList>
    </citation>
    <scope>NUCLEOTIDE SEQUENCE [LARGE SCALE GENOMIC DNA]</scope>
    <source>
        <strain evidence="14">Cailab_2021Rc</strain>
        <tissue evidence="14">Muscle</tissue>
    </source>
</reference>
<evidence type="ECO:0000256" key="12">
    <source>
        <dbReference type="SAM" id="MobiDB-lite"/>
    </source>
</evidence>
<dbReference type="AlphaFoldDB" id="A0ABD0YQW5"/>
<evidence type="ECO:0000256" key="7">
    <source>
        <dbReference type="ARBA" id="ARBA00023004"/>
    </source>
</evidence>
<keyword evidence="7" id="KW-0408">Iron</keyword>
<protein>
    <recommendedName>
        <fullName evidence="13">JmjC domain-containing protein</fullName>
    </recommendedName>
</protein>
<keyword evidence="4" id="KW-0156">Chromatin regulator</keyword>
<feature type="compositionally biased region" description="Low complexity" evidence="12">
    <location>
        <begin position="320"/>
        <end position="336"/>
    </location>
</feature>
<feature type="non-terminal residue" evidence="14">
    <location>
        <position position="1"/>
    </location>
</feature>
<keyword evidence="6" id="KW-0560">Oxidoreductase</keyword>
<keyword evidence="10" id="KW-0539">Nucleus</keyword>
<evidence type="ECO:0000313" key="14">
    <source>
        <dbReference type="EMBL" id="KAL1129687.1"/>
    </source>
</evidence>
<evidence type="ECO:0000256" key="9">
    <source>
        <dbReference type="ARBA" id="ARBA00023163"/>
    </source>
</evidence>
<evidence type="ECO:0000256" key="3">
    <source>
        <dbReference type="ARBA" id="ARBA00022723"/>
    </source>
</evidence>
<gene>
    <name evidence="14" type="ORF">AAG570_012631</name>
</gene>
<keyword evidence="9" id="KW-0804">Transcription</keyword>
<dbReference type="GO" id="GO:0005634">
    <property type="term" value="C:nucleus"/>
    <property type="evidence" value="ECO:0007669"/>
    <property type="project" value="UniProtKB-SubCell"/>
</dbReference>
<dbReference type="Proteomes" id="UP001558652">
    <property type="component" value="Unassembled WGS sequence"/>
</dbReference>
<evidence type="ECO:0000256" key="2">
    <source>
        <dbReference type="ARBA" id="ARBA00004123"/>
    </source>
</evidence>
<dbReference type="PANTHER" id="PTHR12480:SF32">
    <property type="entry name" value="BIFUNCTIONAL ARGININE DEMETHYLASE AND LYSYL-HYDROXYLASE JMJD6"/>
    <property type="match status" value="1"/>
</dbReference>
<evidence type="ECO:0000313" key="15">
    <source>
        <dbReference type="Proteomes" id="UP001558652"/>
    </source>
</evidence>
<accession>A0ABD0YQW5</accession>
<keyword evidence="5" id="KW-0223">Dioxygenase</keyword>
<keyword evidence="8" id="KW-0805">Transcription regulation</keyword>
<evidence type="ECO:0000256" key="11">
    <source>
        <dbReference type="ARBA" id="ARBA00038068"/>
    </source>
</evidence>
<comment type="caution">
    <text evidence="14">The sequence shown here is derived from an EMBL/GenBank/DDBJ whole genome shotgun (WGS) entry which is preliminary data.</text>
</comment>
<dbReference type="Pfam" id="PF02373">
    <property type="entry name" value="JmjC"/>
    <property type="match status" value="1"/>
</dbReference>
<feature type="region of interest" description="Disordered" evidence="12">
    <location>
        <begin position="318"/>
        <end position="346"/>
    </location>
</feature>